<evidence type="ECO:0000256" key="1">
    <source>
        <dbReference type="ARBA" id="ARBA00022737"/>
    </source>
</evidence>
<dbReference type="GO" id="GO:0006357">
    <property type="term" value="P:regulation of transcription by RNA polymerase II"/>
    <property type="evidence" value="ECO:0007669"/>
    <property type="project" value="TreeGrafter"/>
</dbReference>
<dbReference type="PROSITE" id="PS50088">
    <property type="entry name" value="ANK_REPEAT"/>
    <property type="match status" value="1"/>
</dbReference>
<gene>
    <name evidence="4" type="ORF">C2857_000022</name>
</gene>
<dbReference type="SUPFAM" id="SSF48403">
    <property type="entry name" value="Ankyrin repeat"/>
    <property type="match status" value="1"/>
</dbReference>
<keyword evidence="5" id="KW-1185">Reference proteome</keyword>
<dbReference type="GO" id="GO:0005634">
    <property type="term" value="C:nucleus"/>
    <property type="evidence" value="ECO:0007669"/>
    <property type="project" value="TreeGrafter"/>
</dbReference>
<proteinExistence type="predicted"/>
<evidence type="ECO:0000256" key="3">
    <source>
        <dbReference type="PROSITE-ProRule" id="PRU00023"/>
    </source>
</evidence>
<name>A0A7S9KMZ4_EPIFF</name>
<protein>
    <recommendedName>
        <fullName evidence="6">Ankyrin repeat protein</fullName>
    </recommendedName>
</protein>
<dbReference type="GO" id="GO:0061629">
    <property type="term" value="F:RNA polymerase II-specific DNA-binding transcription factor binding"/>
    <property type="evidence" value="ECO:0007669"/>
    <property type="project" value="TreeGrafter"/>
</dbReference>
<reference evidence="4 5" key="1">
    <citation type="journal article" date="2018" name="PLoS Genet.">
        <title>Repeat elements organise 3D genome structure and mediate transcription in the filamentous fungus Epichloe festucae.</title>
        <authorList>
            <person name="Winter D.J."/>
            <person name="Ganley A.R.D."/>
            <person name="Young C.A."/>
            <person name="Liachko I."/>
            <person name="Schardl C.L."/>
            <person name="Dupont P.Y."/>
            <person name="Berry D."/>
            <person name="Ram A."/>
            <person name="Scott B."/>
            <person name="Cox M.P."/>
        </authorList>
    </citation>
    <scope>NUCLEOTIDE SEQUENCE [LARGE SCALE GENOMIC DNA]</scope>
    <source>
        <strain evidence="4 5">Fl1</strain>
    </source>
</reference>
<sequence>MSQSTDTSLREQLDTAIKENHLQTVKDLYHSASQDKQGDILRDIAEGAAQHANVQLLDWVLNEGFEIPADSLNNEFYHQVCYAHSIPVWQTLVKHGFSLNNHHSEFIGDALSFEAYNGNVDILRFLLENGQDPNDTWGCNDWEPGVCALLGKKPSLEILRLLLQHGWTQKESGTHIAAAELGNMEALQLLVENGADLESTEAWWANPAVIEGSDVWGTALYRAALKGQKESVSYLLQKGASVRFKDKQGRSVLWAARQGGNQAVVKLVKAAGVEE</sequence>
<dbReference type="InterPro" id="IPR002110">
    <property type="entry name" value="Ankyrin_rpt"/>
</dbReference>
<organism evidence="4 5">
    <name type="scientific">Epichloe festucae (strain Fl1)</name>
    <dbReference type="NCBI Taxonomy" id="877507"/>
    <lineage>
        <taxon>Eukaryota</taxon>
        <taxon>Fungi</taxon>
        <taxon>Dikarya</taxon>
        <taxon>Ascomycota</taxon>
        <taxon>Pezizomycotina</taxon>
        <taxon>Sordariomycetes</taxon>
        <taxon>Hypocreomycetidae</taxon>
        <taxon>Hypocreales</taxon>
        <taxon>Clavicipitaceae</taxon>
        <taxon>Epichloe</taxon>
    </lineage>
</organism>
<dbReference type="AlphaFoldDB" id="A0A7S9KMZ4"/>
<dbReference type="InterPro" id="IPR036770">
    <property type="entry name" value="Ankyrin_rpt-contain_sf"/>
</dbReference>
<dbReference type="Proteomes" id="UP000594364">
    <property type="component" value="Chromosome 2"/>
</dbReference>
<dbReference type="PANTHER" id="PTHR24126:SF63">
    <property type="match status" value="1"/>
</dbReference>
<dbReference type="SMART" id="SM00248">
    <property type="entry name" value="ANK"/>
    <property type="match status" value="3"/>
</dbReference>
<keyword evidence="2 3" id="KW-0040">ANK repeat</keyword>
<dbReference type="EMBL" id="CP031386">
    <property type="protein sequence ID" value="QPG95292.1"/>
    <property type="molecule type" value="Genomic_DNA"/>
</dbReference>
<accession>A0A7S9KMZ4</accession>
<evidence type="ECO:0008006" key="6">
    <source>
        <dbReference type="Google" id="ProtNLM"/>
    </source>
</evidence>
<evidence type="ECO:0000256" key="2">
    <source>
        <dbReference type="ARBA" id="ARBA00023043"/>
    </source>
</evidence>
<evidence type="ECO:0000313" key="5">
    <source>
        <dbReference type="Proteomes" id="UP000594364"/>
    </source>
</evidence>
<dbReference type="Pfam" id="PF12796">
    <property type="entry name" value="Ank_2"/>
    <property type="match status" value="2"/>
</dbReference>
<evidence type="ECO:0000313" key="4">
    <source>
        <dbReference type="EMBL" id="QPG95292.1"/>
    </source>
</evidence>
<dbReference type="Gene3D" id="1.25.40.20">
    <property type="entry name" value="Ankyrin repeat-containing domain"/>
    <property type="match status" value="2"/>
</dbReference>
<keyword evidence="1" id="KW-0677">Repeat</keyword>
<dbReference type="PROSITE" id="PS50297">
    <property type="entry name" value="ANK_REP_REGION"/>
    <property type="match status" value="1"/>
</dbReference>
<feature type="repeat" description="ANK" evidence="3">
    <location>
        <begin position="218"/>
        <end position="247"/>
    </location>
</feature>
<dbReference type="OrthoDB" id="426293at2759"/>
<dbReference type="PANTHER" id="PTHR24126">
    <property type="entry name" value="ANKYRIN REPEAT, PH AND SEC7 DOMAIN CONTAINING PROTEIN SECG-RELATED"/>
    <property type="match status" value="1"/>
</dbReference>